<dbReference type="OrthoDB" id="915634at2"/>
<dbReference type="RefSeq" id="WP_108634371.1">
    <property type="nucleotide sequence ID" value="NZ_QCXX01000003.1"/>
</dbReference>
<dbReference type="Proteomes" id="UP000250831">
    <property type="component" value="Unassembled WGS sequence"/>
</dbReference>
<keyword evidence="3" id="KW-1185">Reference proteome</keyword>
<accession>A0A363NUF3</accession>
<proteinExistence type="predicted"/>
<protein>
    <submittedName>
        <fullName evidence="2">Relaxase</fullName>
    </submittedName>
</protein>
<name>A0A363NUF3_9SPHI</name>
<evidence type="ECO:0000313" key="3">
    <source>
        <dbReference type="Proteomes" id="UP000250831"/>
    </source>
</evidence>
<reference evidence="2 3" key="1">
    <citation type="submission" date="2018-04" db="EMBL/GenBank/DDBJ databases">
        <title>Sphingobacterium sp. M46 Genome.</title>
        <authorList>
            <person name="Cheng J."/>
            <person name="Li Y."/>
        </authorList>
    </citation>
    <scope>NUCLEOTIDE SEQUENCE [LARGE SCALE GENOMIC DNA]</scope>
    <source>
        <strain evidence="2 3">M46</strain>
    </source>
</reference>
<gene>
    <name evidence="2" type="ORF">DCO56_13955</name>
</gene>
<feature type="domain" description="MobA/VirD2-like nuclease" evidence="1">
    <location>
        <begin position="44"/>
        <end position="151"/>
    </location>
</feature>
<dbReference type="EMBL" id="QCXX01000003">
    <property type="protein sequence ID" value="PUV24445.1"/>
    <property type="molecule type" value="Genomic_DNA"/>
</dbReference>
<dbReference type="InterPro" id="IPR005094">
    <property type="entry name" value="Endonuclease_MobA/VirD2"/>
</dbReference>
<dbReference type="NCBIfam" id="NF041325">
    <property type="entry name" value="Bacteroid_MobB"/>
    <property type="match status" value="1"/>
</dbReference>
<organism evidence="2 3">
    <name type="scientific">Sphingobacterium athyrii</name>
    <dbReference type="NCBI Taxonomy" id="2152717"/>
    <lineage>
        <taxon>Bacteria</taxon>
        <taxon>Pseudomonadati</taxon>
        <taxon>Bacteroidota</taxon>
        <taxon>Sphingobacteriia</taxon>
        <taxon>Sphingobacteriales</taxon>
        <taxon>Sphingobacteriaceae</taxon>
        <taxon>Sphingobacterium</taxon>
    </lineage>
</organism>
<evidence type="ECO:0000313" key="2">
    <source>
        <dbReference type="EMBL" id="PUV24445.1"/>
    </source>
</evidence>
<sequence>MIAKIGHGSRIYGALLYNHTKVLEDKAAILSMHNMLETPDGNYTTGQLLSSFLPYLSANKKTEKTVLHVSLNPDPKDAVSDADYIKIANDYMQQMGYGDQPYIVFKHSDINRSHIHIVSTTVDKNGVKIPDSFEKKRSMEICRQLERDHNLTQVDEKKKAVDTDLFQPVDCTGQNIKNQIASVVRYLPKYYGFQTLGSYNALLSLFNITAEHVKKEHNDEIKEGLVYFALDADGNKSSNPFKSSLFGKQAGLAALRTHFEESKVILHETKAAIAQVVNEGMNSTTNQYDFNNFLIRKGINVVIRRNEDGRLYGITFIDHNTKQVLNGSQLGKNFSANAFQELFSNSSLQGKEKKIQQHDLKIPIDRTTKAAKTDVHPIFDFMVSLSNIGDYGFLDSLLLENFSEDPEELAFEFKMKKKRKKRNT</sequence>
<comment type="caution">
    <text evidence="2">The sequence shown here is derived from an EMBL/GenBank/DDBJ whole genome shotgun (WGS) entry which is preliminary data.</text>
</comment>
<evidence type="ECO:0000259" key="1">
    <source>
        <dbReference type="Pfam" id="PF03432"/>
    </source>
</evidence>
<dbReference type="AlphaFoldDB" id="A0A363NUF3"/>
<dbReference type="Pfam" id="PF03432">
    <property type="entry name" value="Relaxase"/>
    <property type="match status" value="1"/>
</dbReference>